<protein>
    <recommendedName>
        <fullName evidence="8">Leucine-rich repeat-containing protein</fullName>
    </recommendedName>
</protein>
<feature type="compositionally biased region" description="Basic and acidic residues" evidence="5">
    <location>
        <begin position="859"/>
        <end position="872"/>
    </location>
</feature>
<evidence type="ECO:0000256" key="1">
    <source>
        <dbReference type="ARBA" id="ARBA00004496"/>
    </source>
</evidence>
<dbReference type="GO" id="GO:0005737">
    <property type="term" value="C:cytoplasm"/>
    <property type="evidence" value="ECO:0007669"/>
    <property type="project" value="UniProtKB-SubCell"/>
</dbReference>
<dbReference type="SUPFAM" id="SSF52058">
    <property type="entry name" value="L domain-like"/>
    <property type="match status" value="1"/>
</dbReference>
<sequence length="883" mass="97305">MMGTNTCDGDVYIHNLATFIKSHERQLANALIAYKKTNKKPVQGDKSGTTPRQQQPTTKPVRLSLSLHHLYFLLGKFQELGISVGPMNIRLDNIDTENANNYVSFLSEFQRNKAIQSDAQSIHSMSSVKSVMSSVSALWHNLSYNGNKGENIISDLKYLYSAFTKLPCLRLANDPNAKLIEGHEEYPFDTSTPIRIFKNLSVLEISDLDPKEIYGWHILSENIRFLVIKRTHINDPYDVLVSLVNDDVDKRGSIYSEGSEHSPSSTAPHAIPVSKRNSFSSPPLAGSSNFSSSYGSSYHHYFSGSLPEKSSPPSSYYSSRLPVDDKFSLVSRRQYQYPQKSRYPPLDPLPIMEQVPPMSAPIEFPSQHWKLLKHLSLTENKITTISEAAFQNLENLSSLDLSYNKLTEVPTEALSKLANLKSLNLSYNKLASTKSFPKALQKLTILNLRGNQLTSLDSMENLNALEKIDLRQNRLTKVTELKPLLLLNSDAVKLTTLYLVGNPVASNRGYRIELFNLFNGVSYGNELRIDGSRPGIFESRLLLDSKSAQLKLNKFLDASIISKMTESVSTMNLNKIVTTTTTTRDNSMSSDILNNRMSSQSRVSVASKERKDDARDSLDSRHSHKLNPLIVDSLKQPQVPPPTQVLAPNTNLLNSVEQMAPPHKPFSQRKSSTHSPAGTNLWEQIISTGPVADTTKAPIVTTPVTASFSLDKPPPVDPGSQVSSPSTSSQPSGTVSLDENVYPAGVILTRQINASNSSLTTSSSRKASKESNPINKISLAAPALPVITQATTMTTVTSDPPTPHSQRRSGTEGEYFATSPLESSMKLHPLRLSEKGIDIPTSESSATLDVPGLETVRQAPEEKSPPDPESKDGFTQGLKIRAN</sequence>
<accession>A0A9P8P6N0</accession>
<keyword evidence="2" id="KW-0963">Cytoplasm</keyword>
<name>A0A9P8P6N0_9ASCO</name>
<organism evidence="6 7">
    <name type="scientific">Ogataea philodendri</name>
    <dbReference type="NCBI Taxonomy" id="1378263"/>
    <lineage>
        <taxon>Eukaryota</taxon>
        <taxon>Fungi</taxon>
        <taxon>Dikarya</taxon>
        <taxon>Ascomycota</taxon>
        <taxon>Saccharomycotina</taxon>
        <taxon>Pichiomycetes</taxon>
        <taxon>Pichiales</taxon>
        <taxon>Pichiaceae</taxon>
        <taxon>Ogataea</taxon>
    </lineage>
</organism>
<feature type="compositionally biased region" description="Polar residues" evidence="5">
    <location>
        <begin position="584"/>
        <end position="604"/>
    </location>
</feature>
<feature type="region of interest" description="Disordered" evidence="5">
    <location>
        <begin position="833"/>
        <end position="883"/>
    </location>
</feature>
<feature type="region of interest" description="Disordered" evidence="5">
    <location>
        <begin position="756"/>
        <end position="776"/>
    </location>
</feature>
<feature type="compositionally biased region" description="Low complexity" evidence="5">
    <location>
        <begin position="719"/>
        <end position="736"/>
    </location>
</feature>
<dbReference type="GeneID" id="70236431"/>
<dbReference type="EMBL" id="JAEUBE010000295">
    <property type="protein sequence ID" value="KAH3666277.1"/>
    <property type="molecule type" value="Genomic_DNA"/>
</dbReference>
<dbReference type="OrthoDB" id="676979at2759"/>
<dbReference type="SMART" id="SM00365">
    <property type="entry name" value="LRR_SD22"/>
    <property type="match status" value="4"/>
</dbReference>
<dbReference type="InterPro" id="IPR032675">
    <property type="entry name" value="LRR_dom_sf"/>
</dbReference>
<evidence type="ECO:0000256" key="5">
    <source>
        <dbReference type="SAM" id="MobiDB-lite"/>
    </source>
</evidence>
<dbReference type="PANTHER" id="PTHR15454">
    <property type="entry name" value="NISCHARIN RELATED"/>
    <property type="match status" value="1"/>
</dbReference>
<feature type="region of interest" description="Disordered" evidence="5">
    <location>
        <begin position="794"/>
        <end position="813"/>
    </location>
</feature>
<evidence type="ECO:0000256" key="4">
    <source>
        <dbReference type="ARBA" id="ARBA00022737"/>
    </source>
</evidence>
<dbReference type="PRINTS" id="PR00019">
    <property type="entry name" value="LEURICHRPT"/>
</dbReference>
<feature type="compositionally biased region" description="Low complexity" evidence="5">
    <location>
        <begin position="49"/>
        <end position="60"/>
    </location>
</feature>
<feature type="region of interest" description="Disordered" evidence="5">
    <location>
        <begin position="580"/>
        <end position="628"/>
    </location>
</feature>
<dbReference type="PANTHER" id="PTHR15454:SF69">
    <property type="entry name" value="SERINE_THREONINE-PROTEIN KINASE 11-INTERACTING PROTEIN"/>
    <property type="match status" value="1"/>
</dbReference>
<evidence type="ECO:0000256" key="2">
    <source>
        <dbReference type="ARBA" id="ARBA00022490"/>
    </source>
</evidence>
<dbReference type="Proteomes" id="UP000769157">
    <property type="component" value="Unassembled WGS sequence"/>
</dbReference>
<proteinExistence type="predicted"/>
<dbReference type="SMART" id="SM00364">
    <property type="entry name" value="LRR_BAC"/>
    <property type="match status" value="4"/>
</dbReference>
<comment type="subcellular location">
    <subcellularLocation>
        <location evidence="1">Cytoplasm</location>
    </subcellularLocation>
</comment>
<dbReference type="Pfam" id="PF13855">
    <property type="entry name" value="LRR_8"/>
    <property type="match status" value="1"/>
</dbReference>
<feature type="compositionally biased region" description="Basic and acidic residues" evidence="5">
    <location>
        <begin position="607"/>
        <end position="621"/>
    </location>
</feature>
<dbReference type="SMART" id="SM00369">
    <property type="entry name" value="LRR_TYP"/>
    <property type="match status" value="5"/>
</dbReference>
<dbReference type="AlphaFoldDB" id="A0A9P8P6N0"/>
<dbReference type="InterPro" id="IPR025875">
    <property type="entry name" value="Leu-rich_rpt_4"/>
</dbReference>
<dbReference type="Gene3D" id="3.80.10.10">
    <property type="entry name" value="Ribonuclease Inhibitor"/>
    <property type="match status" value="1"/>
</dbReference>
<feature type="region of interest" description="Disordered" evidence="5">
    <location>
        <begin position="254"/>
        <end position="273"/>
    </location>
</feature>
<reference evidence="6" key="2">
    <citation type="submission" date="2021-01" db="EMBL/GenBank/DDBJ databases">
        <authorList>
            <person name="Schikora-Tamarit M.A."/>
        </authorList>
    </citation>
    <scope>NUCLEOTIDE SEQUENCE</scope>
    <source>
        <strain evidence="6">CBS6075</strain>
    </source>
</reference>
<dbReference type="Pfam" id="PF12799">
    <property type="entry name" value="LRR_4"/>
    <property type="match status" value="1"/>
</dbReference>
<evidence type="ECO:0008006" key="8">
    <source>
        <dbReference type="Google" id="ProtNLM"/>
    </source>
</evidence>
<dbReference type="InterPro" id="IPR001611">
    <property type="entry name" value="Leu-rich_rpt"/>
</dbReference>
<keyword evidence="7" id="KW-1185">Reference proteome</keyword>
<reference evidence="6" key="1">
    <citation type="journal article" date="2021" name="Open Biol.">
        <title>Shared evolutionary footprints suggest mitochondrial oxidative damage underlies multiple complex I losses in fungi.</title>
        <authorList>
            <person name="Schikora-Tamarit M.A."/>
            <person name="Marcet-Houben M."/>
            <person name="Nosek J."/>
            <person name="Gabaldon T."/>
        </authorList>
    </citation>
    <scope>NUCLEOTIDE SEQUENCE</scope>
    <source>
        <strain evidence="6">CBS6075</strain>
    </source>
</reference>
<dbReference type="RefSeq" id="XP_046061481.1">
    <property type="nucleotide sequence ID" value="XM_046205547.1"/>
</dbReference>
<comment type="caution">
    <text evidence="6">The sequence shown here is derived from an EMBL/GenBank/DDBJ whole genome shotgun (WGS) entry which is preliminary data.</text>
</comment>
<gene>
    <name evidence="6" type="ORF">OGAPHI_004466</name>
</gene>
<evidence type="ECO:0000256" key="3">
    <source>
        <dbReference type="ARBA" id="ARBA00022614"/>
    </source>
</evidence>
<dbReference type="InterPro" id="IPR003591">
    <property type="entry name" value="Leu-rich_rpt_typical-subtyp"/>
</dbReference>
<evidence type="ECO:0000313" key="7">
    <source>
        <dbReference type="Proteomes" id="UP000769157"/>
    </source>
</evidence>
<evidence type="ECO:0000313" key="6">
    <source>
        <dbReference type="EMBL" id="KAH3666277.1"/>
    </source>
</evidence>
<keyword evidence="3" id="KW-0433">Leucine-rich repeat</keyword>
<feature type="compositionally biased region" description="Low complexity" evidence="5">
    <location>
        <begin position="756"/>
        <end position="765"/>
    </location>
</feature>
<dbReference type="PROSITE" id="PS51450">
    <property type="entry name" value="LRR"/>
    <property type="match status" value="5"/>
</dbReference>
<feature type="region of interest" description="Disordered" evidence="5">
    <location>
        <begin position="705"/>
        <end position="737"/>
    </location>
</feature>
<feature type="region of interest" description="Disordered" evidence="5">
    <location>
        <begin position="38"/>
        <end position="60"/>
    </location>
</feature>
<keyword evidence="4" id="KW-0677">Repeat</keyword>